<proteinExistence type="predicted"/>
<reference evidence="1" key="2">
    <citation type="submission" date="2020-09" db="EMBL/GenBank/DDBJ databases">
        <authorList>
            <person name="Sun Q."/>
            <person name="Ohkuma M."/>
        </authorList>
    </citation>
    <scope>NUCLEOTIDE SEQUENCE</scope>
    <source>
        <strain evidence="1">JCM 5016</strain>
    </source>
</reference>
<evidence type="ECO:0000313" key="1">
    <source>
        <dbReference type="EMBL" id="GHA04180.1"/>
    </source>
</evidence>
<keyword evidence="2" id="KW-1185">Reference proteome</keyword>
<name>A0A918RLG4_9ACTN</name>
<protein>
    <submittedName>
        <fullName evidence="1">Uncharacterized protein</fullName>
    </submittedName>
</protein>
<dbReference type="RefSeq" id="WP_190059683.1">
    <property type="nucleotide sequence ID" value="NZ_BMWH01000023.1"/>
</dbReference>
<dbReference type="AlphaFoldDB" id="A0A918RLG4"/>
<organism evidence="1 2">
    <name type="scientific">Streptomyces echinoruber</name>
    <dbReference type="NCBI Taxonomy" id="68898"/>
    <lineage>
        <taxon>Bacteria</taxon>
        <taxon>Bacillati</taxon>
        <taxon>Actinomycetota</taxon>
        <taxon>Actinomycetes</taxon>
        <taxon>Kitasatosporales</taxon>
        <taxon>Streptomycetaceae</taxon>
        <taxon>Streptomyces</taxon>
    </lineage>
</organism>
<reference evidence="1" key="1">
    <citation type="journal article" date="2014" name="Int. J. Syst. Evol. Microbiol.">
        <title>Complete genome sequence of Corynebacterium casei LMG S-19264T (=DSM 44701T), isolated from a smear-ripened cheese.</title>
        <authorList>
            <consortium name="US DOE Joint Genome Institute (JGI-PGF)"/>
            <person name="Walter F."/>
            <person name="Albersmeier A."/>
            <person name="Kalinowski J."/>
            <person name="Ruckert C."/>
        </authorList>
    </citation>
    <scope>NUCLEOTIDE SEQUENCE</scope>
    <source>
        <strain evidence="1">JCM 5016</strain>
    </source>
</reference>
<evidence type="ECO:0000313" key="2">
    <source>
        <dbReference type="Proteomes" id="UP000623010"/>
    </source>
</evidence>
<comment type="caution">
    <text evidence="1">The sequence shown here is derived from an EMBL/GenBank/DDBJ whole genome shotgun (WGS) entry which is preliminary data.</text>
</comment>
<sequence length="71" mass="7999">MFVSPFPAISSADELKNAPSGGFVECVNCVAHQWLDTGDPVEFARRHQSDHPWHTRFRIVDQTNFSVGEEP</sequence>
<dbReference type="EMBL" id="BMWH01000023">
    <property type="protein sequence ID" value="GHA04180.1"/>
    <property type="molecule type" value="Genomic_DNA"/>
</dbReference>
<dbReference type="Proteomes" id="UP000623010">
    <property type="component" value="Unassembled WGS sequence"/>
</dbReference>
<gene>
    <name evidence="1" type="ORF">GCM10010389_49620</name>
</gene>
<accession>A0A918RLG4</accession>